<dbReference type="InterPro" id="IPR005119">
    <property type="entry name" value="LysR_subst-bd"/>
</dbReference>
<sequence>MGLVRVNILLQYKMLNGNVSPAAVMMGTKYMSRYLKNLPPLESLIHFEAVLRNGSFTKAATELCVTQSAVSKQIRALEDWLKLPLFERLVRGIRPTPAGLALQREVGPMLQSLLRSVVRLQAEHNRHTLTVNCTHAVAQFWLFPRLVAFSQQHPDITVNIHASNSMDEASVAEYDFAIFYGDGQWSSLCAEPLFPEVVYPVYSAQLDYPAITQVEQLAALPLIQLDSSAWNCINWHDWFGHFGLTYTAPERVPMFNQVTLAFNAVLQRMGIGLGWEFMAHDLLQQGVLKRLGPFAFVSGKVDYLVHPRHASLSDNALLFKRWLLDSVSQPATVAPVLPPPAGY</sequence>
<dbReference type="SUPFAM" id="SSF46785">
    <property type="entry name" value="Winged helix' DNA-binding domain"/>
    <property type="match status" value="1"/>
</dbReference>
<dbReference type="Gene3D" id="1.10.10.10">
    <property type="entry name" value="Winged helix-like DNA-binding domain superfamily/Winged helix DNA-binding domain"/>
    <property type="match status" value="1"/>
</dbReference>
<dbReference type="AlphaFoldDB" id="A0A3G9GMA3"/>
<dbReference type="PROSITE" id="PS50931">
    <property type="entry name" value="HTH_LYSR"/>
    <property type="match status" value="1"/>
</dbReference>
<organism evidence="6 7">
    <name type="scientific">Aquitalea magnusonii</name>
    <dbReference type="NCBI Taxonomy" id="332411"/>
    <lineage>
        <taxon>Bacteria</taxon>
        <taxon>Pseudomonadati</taxon>
        <taxon>Pseudomonadota</taxon>
        <taxon>Betaproteobacteria</taxon>
        <taxon>Neisseriales</taxon>
        <taxon>Chromobacteriaceae</taxon>
        <taxon>Aquitalea</taxon>
    </lineage>
</organism>
<comment type="similarity">
    <text evidence="1">Belongs to the LysR transcriptional regulatory family.</text>
</comment>
<evidence type="ECO:0000256" key="1">
    <source>
        <dbReference type="ARBA" id="ARBA00009437"/>
    </source>
</evidence>
<name>A0A3G9GMA3_9NEIS</name>
<dbReference type="STRING" id="332411.VI06_06100"/>
<evidence type="ECO:0000256" key="2">
    <source>
        <dbReference type="ARBA" id="ARBA00023015"/>
    </source>
</evidence>
<dbReference type="Proteomes" id="UP000198290">
    <property type="component" value="Chromosome"/>
</dbReference>
<evidence type="ECO:0000256" key="4">
    <source>
        <dbReference type="ARBA" id="ARBA00023163"/>
    </source>
</evidence>
<dbReference type="CDD" id="cd08432">
    <property type="entry name" value="PBP2_GcdR_TrpI_HvrB_AmpR_like"/>
    <property type="match status" value="1"/>
</dbReference>
<evidence type="ECO:0000313" key="7">
    <source>
        <dbReference type="Proteomes" id="UP000198290"/>
    </source>
</evidence>
<dbReference type="Gene3D" id="3.40.190.10">
    <property type="entry name" value="Periplasmic binding protein-like II"/>
    <property type="match status" value="2"/>
</dbReference>
<dbReference type="GO" id="GO:0003700">
    <property type="term" value="F:DNA-binding transcription factor activity"/>
    <property type="evidence" value="ECO:0007669"/>
    <property type="project" value="InterPro"/>
</dbReference>
<accession>A0A3G9GMA3</accession>
<dbReference type="InterPro" id="IPR036390">
    <property type="entry name" value="WH_DNA-bd_sf"/>
</dbReference>
<dbReference type="PRINTS" id="PR00039">
    <property type="entry name" value="HTHLYSR"/>
</dbReference>
<dbReference type="Pfam" id="PF03466">
    <property type="entry name" value="LysR_substrate"/>
    <property type="match status" value="1"/>
</dbReference>
<dbReference type="InterPro" id="IPR000847">
    <property type="entry name" value="LysR_HTH_N"/>
</dbReference>
<dbReference type="PANTHER" id="PTHR30537">
    <property type="entry name" value="HTH-TYPE TRANSCRIPTIONAL REGULATOR"/>
    <property type="match status" value="1"/>
</dbReference>
<keyword evidence="2" id="KW-0805">Transcription regulation</keyword>
<dbReference type="PANTHER" id="PTHR30537:SF26">
    <property type="entry name" value="GLYCINE CLEAVAGE SYSTEM TRANSCRIPTIONAL ACTIVATOR"/>
    <property type="match status" value="1"/>
</dbReference>
<keyword evidence="7" id="KW-1185">Reference proteome</keyword>
<dbReference type="GO" id="GO:0006351">
    <property type="term" value="P:DNA-templated transcription"/>
    <property type="evidence" value="ECO:0007669"/>
    <property type="project" value="TreeGrafter"/>
</dbReference>
<dbReference type="KEGG" id="amah:DLM_4030"/>
<dbReference type="InterPro" id="IPR058163">
    <property type="entry name" value="LysR-type_TF_proteobact-type"/>
</dbReference>
<dbReference type="EMBL" id="AP018823">
    <property type="protein sequence ID" value="BBF87609.1"/>
    <property type="molecule type" value="Genomic_DNA"/>
</dbReference>
<reference evidence="7" key="3">
    <citation type="journal article" date="2017" name="Plant Physiol. Biochem.">
        <title>Differential oxidative and antioxidative response of duckweed Lemna minor toward plant growth promoting/inhibiting bacteria.</title>
        <authorList>
            <person name="Ishizawa H."/>
            <person name="Kuroda M."/>
            <person name="Morikawa M."/>
            <person name="Ike M."/>
        </authorList>
    </citation>
    <scope>NUCLEOTIDE SEQUENCE [LARGE SCALE GENOMIC DNA]</scope>
    <source>
        <strain evidence="7">H3</strain>
    </source>
</reference>
<protein>
    <submittedName>
        <fullName evidence="6">Transcriptional regulator, LysR family</fullName>
    </submittedName>
</protein>
<evidence type="ECO:0000259" key="5">
    <source>
        <dbReference type="PROSITE" id="PS50931"/>
    </source>
</evidence>
<reference evidence="7" key="1">
    <citation type="journal article" date="2017" name="Biotechnol. Biofuels">
        <title>Evaluation of environmental bacterial communities as a factor affecting the growth of duckweed Lemna minor.</title>
        <authorList>
            <person name="Ishizawa H."/>
            <person name="Kuroda M."/>
            <person name="Morikawa M."/>
            <person name="Ike M."/>
        </authorList>
    </citation>
    <scope>NUCLEOTIDE SEQUENCE [LARGE SCALE GENOMIC DNA]</scope>
    <source>
        <strain evidence="7">H3</strain>
    </source>
</reference>
<dbReference type="SUPFAM" id="SSF53850">
    <property type="entry name" value="Periplasmic binding protein-like II"/>
    <property type="match status" value="1"/>
</dbReference>
<dbReference type="GO" id="GO:0043565">
    <property type="term" value="F:sequence-specific DNA binding"/>
    <property type="evidence" value="ECO:0007669"/>
    <property type="project" value="TreeGrafter"/>
</dbReference>
<dbReference type="InterPro" id="IPR036388">
    <property type="entry name" value="WH-like_DNA-bd_sf"/>
</dbReference>
<keyword evidence="4" id="KW-0804">Transcription</keyword>
<dbReference type="Pfam" id="PF00126">
    <property type="entry name" value="HTH_1"/>
    <property type="match status" value="1"/>
</dbReference>
<evidence type="ECO:0000313" key="6">
    <source>
        <dbReference type="EMBL" id="BBF87609.1"/>
    </source>
</evidence>
<keyword evidence="3" id="KW-0238">DNA-binding</keyword>
<proteinExistence type="inferred from homology"/>
<feature type="domain" description="HTH lysR-type" evidence="5">
    <location>
        <begin position="39"/>
        <end position="96"/>
    </location>
</feature>
<evidence type="ECO:0000256" key="3">
    <source>
        <dbReference type="ARBA" id="ARBA00023125"/>
    </source>
</evidence>
<gene>
    <name evidence="6" type="ORF">DLM_4030</name>
</gene>
<reference evidence="6 7" key="2">
    <citation type="journal article" date="2017" name="Genome Announc.">
        <title>Draft genome sequence of Aquitalea magnusonii strain H3, a plant growth-promoting bacterium of duckweed Lemna minor.</title>
        <authorList>
            <person name="Ishizawa H."/>
            <person name="Kuroda M."/>
            <person name="Ike M."/>
        </authorList>
    </citation>
    <scope>NUCLEOTIDE SEQUENCE [LARGE SCALE GENOMIC DNA]</scope>
    <source>
        <strain evidence="6 7">H3</strain>
    </source>
</reference>